<gene>
    <name evidence="11" type="primary">dnaX</name>
    <name evidence="14" type="ORF">HKBW3S03_00331</name>
    <name evidence="15" type="ORF">HKBW3S34_00531</name>
    <name evidence="16" type="ORF">HKBW3S47_00868</name>
</gene>
<dbReference type="PANTHER" id="PTHR11669:SF0">
    <property type="entry name" value="PROTEIN STICHEL-LIKE 2"/>
    <property type="match status" value="1"/>
</dbReference>
<keyword evidence="3 11" id="KW-0548">Nucleotidyltransferase</keyword>
<keyword evidence="8 11" id="KW-0067">ATP-binding</keyword>
<feature type="compositionally biased region" description="Low complexity" evidence="12">
    <location>
        <begin position="458"/>
        <end position="470"/>
    </location>
</feature>
<keyword evidence="2 11" id="KW-0808">Transferase</keyword>
<dbReference type="PRINTS" id="PR00300">
    <property type="entry name" value="CLPPROTEASEA"/>
</dbReference>
<evidence type="ECO:0000256" key="11">
    <source>
        <dbReference type="RuleBase" id="RU364063"/>
    </source>
</evidence>
<dbReference type="CDD" id="cd18137">
    <property type="entry name" value="HLD_clamp_pol_III_gamma_tau"/>
    <property type="match status" value="1"/>
</dbReference>
<evidence type="ECO:0000256" key="2">
    <source>
        <dbReference type="ARBA" id="ARBA00022679"/>
    </source>
</evidence>
<dbReference type="InterPro" id="IPR027417">
    <property type="entry name" value="P-loop_NTPase"/>
</dbReference>
<evidence type="ECO:0000256" key="12">
    <source>
        <dbReference type="SAM" id="MobiDB-lite"/>
    </source>
</evidence>
<dbReference type="GO" id="GO:0009360">
    <property type="term" value="C:DNA polymerase III complex"/>
    <property type="evidence" value="ECO:0007669"/>
    <property type="project" value="InterPro"/>
</dbReference>
<dbReference type="GO" id="GO:0005524">
    <property type="term" value="F:ATP binding"/>
    <property type="evidence" value="ECO:0007669"/>
    <property type="project" value="UniProtKB-KW"/>
</dbReference>
<comment type="subunit">
    <text evidence="11">DNA polymerase III contains a core (composed of alpha, epsilon and theta chains) that associates with a tau subunit. This core dimerizes to form the POLIII' complex. PolIII' associates with the gamma complex (composed of gamma, delta, delta', psi and chi chains) and with the beta chain to form the complete DNA polymerase III complex.</text>
</comment>
<dbReference type="AlphaFoldDB" id="A0A6V8PFK0"/>
<dbReference type="InterPro" id="IPR045085">
    <property type="entry name" value="HLD_clamp_pol_III_gamma_tau"/>
</dbReference>
<sequence>MQHISLYRRWRPQTFEEVIGQSHITKTLANAIRYNQLSHAFIFCGPRGTGKTSTARILAKSINCEQGPTPNACNQCQSCIQISNGTCLDVIEIDAASNRGIDEIRALRDKIHFSPATVRTKVYIIDEVHMLTTEAFNALLKILEEPPSHVIFVLATTEPNKVLPTIMSRCQRFDFNPISVDVIMRKLRLVAQKEELEIPEDALRLVARHAAGSLRDAEGALEQMASFSGKRITVEDVQTVLGVVDVALLFEAGDLFIEKDAAEALFLVNRLFESGRDLRQFTRELLEHLRILMIIQNVDDPRSILDCSQEEMERYRAQASLLRDGEVQRFLHLFGETYREMRWDSNPRLLLELAMVKAMKVDADDSREALLARLEALESMIEKDRGSGLLRDRPDIASRVVQQKREGREPEESLAPREPAPAHGRAGSSPGPGHAVDLASQKPISFPERPDGAYSQSETTAPTLEPTTPEGKVDITEIKKKWQAILERVREKRIPTHALLLEGSPLDFRNGELTIEFDSIFHIHKEKVEKGEHKRIVEAALAEMTGEAIRIKCVIAAPSSPKPQVESIYQHQETDEESGGKARDETRERATKEVEKETREEEKGDSPKSLKNSVDPIELIKARFKAKVVQKIDLKDEEKLWK</sequence>
<dbReference type="EMBL" id="BLRZ01000016">
    <property type="protein sequence ID" value="GFP29611.1"/>
    <property type="molecule type" value="Genomic_DNA"/>
</dbReference>
<keyword evidence="19" id="KW-1185">Reference proteome</keyword>
<evidence type="ECO:0000313" key="17">
    <source>
        <dbReference type="Proteomes" id="UP000569018"/>
    </source>
</evidence>
<dbReference type="EC" id="2.7.7.7" evidence="11"/>
<feature type="domain" description="AAA+ ATPase" evidence="13">
    <location>
        <begin position="37"/>
        <end position="188"/>
    </location>
</feature>
<comment type="similarity">
    <text evidence="1 11">Belongs to the DnaX/STICHEL family.</text>
</comment>
<evidence type="ECO:0000256" key="10">
    <source>
        <dbReference type="ARBA" id="ARBA00049244"/>
    </source>
</evidence>
<dbReference type="Proteomes" id="UP000574717">
    <property type="component" value="Unassembled WGS sequence"/>
</dbReference>
<comment type="caution">
    <text evidence="15">The sequence shown here is derived from an EMBL/GenBank/DDBJ whole genome shotgun (WGS) entry which is preliminary data.</text>
</comment>
<dbReference type="GO" id="GO:0003887">
    <property type="term" value="F:DNA-directed DNA polymerase activity"/>
    <property type="evidence" value="ECO:0007669"/>
    <property type="project" value="UniProtKB-KW"/>
</dbReference>
<keyword evidence="7" id="KW-0862">Zinc</keyword>
<dbReference type="Proteomes" id="UP000569018">
    <property type="component" value="Unassembled WGS sequence"/>
</dbReference>
<reference evidence="17 18" key="1">
    <citation type="journal article" date="2020" name="Front. Microbiol.">
        <title>Single-cell genomics of novel Actinobacteria with the Wood-Ljungdahl pathway discovered in a serpentinizing system.</title>
        <authorList>
            <person name="Merino N."/>
            <person name="Kawai M."/>
            <person name="Boyd E.S."/>
            <person name="Colman D.R."/>
            <person name="McGlynn S.E."/>
            <person name="Nealson K.H."/>
            <person name="Kurokawa K."/>
            <person name="Hongoh Y."/>
        </authorList>
    </citation>
    <scope>NUCLEOTIDE SEQUENCE [LARGE SCALE GENOMIC DNA]</scope>
    <source>
        <strain evidence="14 18">S03</strain>
        <strain evidence="15 19">S34</strain>
        <strain evidence="16 17">S47</strain>
    </source>
</reference>
<dbReference type="GO" id="GO:0006261">
    <property type="term" value="P:DNA-templated DNA replication"/>
    <property type="evidence" value="ECO:0007669"/>
    <property type="project" value="TreeGrafter"/>
</dbReference>
<dbReference type="EMBL" id="BLRU01000016">
    <property type="protein sequence ID" value="GFP18826.1"/>
    <property type="molecule type" value="Genomic_DNA"/>
</dbReference>
<dbReference type="InterPro" id="IPR001270">
    <property type="entry name" value="ClpA/B"/>
</dbReference>
<evidence type="ECO:0000256" key="9">
    <source>
        <dbReference type="ARBA" id="ARBA00022932"/>
    </source>
</evidence>
<feature type="region of interest" description="Disordered" evidence="12">
    <location>
        <begin position="388"/>
        <end position="472"/>
    </location>
</feature>
<evidence type="ECO:0000256" key="4">
    <source>
        <dbReference type="ARBA" id="ARBA00022705"/>
    </source>
</evidence>
<evidence type="ECO:0000256" key="5">
    <source>
        <dbReference type="ARBA" id="ARBA00022723"/>
    </source>
</evidence>
<evidence type="ECO:0000313" key="18">
    <source>
        <dbReference type="Proteomes" id="UP000574717"/>
    </source>
</evidence>
<evidence type="ECO:0000259" key="13">
    <source>
        <dbReference type="SMART" id="SM00382"/>
    </source>
</evidence>
<dbReference type="InterPro" id="IPR022754">
    <property type="entry name" value="DNA_pol_III_gamma-3"/>
</dbReference>
<keyword evidence="6 11" id="KW-0547">Nucleotide-binding</keyword>
<feature type="compositionally biased region" description="Basic and acidic residues" evidence="12">
    <location>
        <begin position="403"/>
        <end position="415"/>
    </location>
</feature>
<dbReference type="RefSeq" id="WP_176235580.1">
    <property type="nucleotide sequence ID" value="NZ_BLRU01000016.1"/>
</dbReference>
<comment type="function">
    <text evidence="11">DNA polymerase III is a complex, multichain enzyme responsible for most of the replicative synthesis in bacteria. This DNA polymerase also exhibits 3' to 5' exonuclease activity.</text>
</comment>
<name>A0A6V8PFK0_9ACTN</name>
<dbReference type="GO" id="GO:0046872">
    <property type="term" value="F:metal ion binding"/>
    <property type="evidence" value="ECO:0007669"/>
    <property type="project" value="UniProtKB-KW"/>
</dbReference>
<dbReference type="Proteomes" id="UP000588083">
    <property type="component" value="Unassembled WGS sequence"/>
</dbReference>
<dbReference type="FunFam" id="3.40.50.300:FF:000014">
    <property type="entry name" value="DNA polymerase III subunit gamma/tau"/>
    <property type="match status" value="1"/>
</dbReference>
<dbReference type="Pfam" id="PF20964">
    <property type="entry name" value="DnaX_C"/>
    <property type="match status" value="1"/>
</dbReference>
<evidence type="ECO:0000313" key="14">
    <source>
        <dbReference type="EMBL" id="GFP18826.1"/>
    </source>
</evidence>
<keyword evidence="4 11" id="KW-0235">DNA replication</keyword>
<dbReference type="Pfam" id="PF22608">
    <property type="entry name" value="DNAX_ATPase_lid"/>
    <property type="match status" value="1"/>
</dbReference>
<dbReference type="EMBL" id="BLSD01000035">
    <property type="protein sequence ID" value="GFP39168.1"/>
    <property type="molecule type" value="Genomic_DNA"/>
</dbReference>
<dbReference type="InterPro" id="IPR008921">
    <property type="entry name" value="DNA_pol3_clamp-load_cplx_C"/>
</dbReference>
<evidence type="ECO:0000256" key="1">
    <source>
        <dbReference type="ARBA" id="ARBA00006360"/>
    </source>
</evidence>
<keyword evidence="5" id="KW-0479">Metal-binding</keyword>
<dbReference type="Pfam" id="PF13177">
    <property type="entry name" value="DNA_pol3_delta2"/>
    <property type="match status" value="1"/>
</dbReference>
<dbReference type="NCBIfam" id="TIGR02397">
    <property type="entry name" value="dnaX_nterm"/>
    <property type="match status" value="1"/>
</dbReference>
<comment type="catalytic activity">
    <reaction evidence="10 11">
        <text>DNA(n) + a 2'-deoxyribonucleoside 5'-triphosphate = DNA(n+1) + diphosphate</text>
        <dbReference type="Rhea" id="RHEA:22508"/>
        <dbReference type="Rhea" id="RHEA-COMP:17339"/>
        <dbReference type="Rhea" id="RHEA-COMP:17340"/>
        <dbReference type="ChEBI" id="CHEBI:33019"/>
        <dbReference type="ChEBI" id="CHEBI:61560"/>
        <dbReference type="ChEBI" id="CHEBI:173112"/>
        <dbReference type="EC" id="2.7.7.7"/>
    </reaction>
</comment>
<dbReference type="Gene3D" id="3.40.50.300">
    <property type="entry name" value="P-loop containing nucleotide triphosphate hydrolases"/>
    <property type="match status" value="1"/>
</dbReference>
<protein>
    <recommendedName>
        <fullName evidence="11">DNA polymerase III subunit gamma/tau</fullName>
        <ecNumber evidence="11">2.7.7.7</ecNumber>
    </recommendedName>
</protein>
<dbReference type="SUPFAM" id="SSF52540">
    <property type="entry name" value="P-loop containing nucleoside triphosphate hydrolases"/>
    <property type="match status" value="1"/>
</dbReference>
<dbReference type="SMART" id="SM00382">
    <property type="entry name" value="AAA"/>
    <property type="match status" value="1"/>
</dbReference>
<organism evidence="15 19">
    <name type="scientific">Candidatus Hakubella thermalkaliphila</name>
    <dbReference type="NCBI Taxonomy" id="2754717"/>
    <lineage>
        <taxon>Bacteria</taxon>
        <taxon>Bacillati</taxon>
        <taxon>Actinomycetota</taxon>
        <taxon>Actinomycetota incertae sedis</taxon>
        <taxon>Candidatus Hakubellales</taxon>
        <taxon>Candidatus Hakubellaceae</taxon>
        <taxon>Candidatus Hakubella</taxon>
    </lineage>
</organism>
<evidence type="ECO:0000256" key="3">
    <source>
        <dbReference type="ARBA" id="ARBA00022695"/>
    </source>
</evidence>
<dbReference type="CDD" id="cd00009">
    <property type="entry name" value="AAA"/>
    <property type="match status" value="1"/>
</dbReference>
<evidence type="ECO:0000313" key="19">
    <source>
        <dbReference type="Proteomes" id="UP000588083"/>
    </source>
</evidence>
<keyword evidence="9 11" id="KW-0239">DNA-directed DNA polymerase</keyword>
<dbReference type="PANTHER" id="PTHR11669">
    <property type="entry name" value="REPLICATION FACTOR C / DNA POLYMERASE III GAMMA-TAU SUBUNIT"/>
    <property type="match status" value="1"/>
</dbReference>
<dbReference type="InterPro" id="IPR012763">
    <property type="entry name" value="DNA_pol_III_sug/sutau_N"/>
</dbReference>
<evidence type="ECO:0000256" key="7">
    <source>
        <dbReference type="ARBA" id="ARBA00022833"/>
    </source>
</evidence>
<dbReference type="NCBIfam" id="NF004046">
    <property type="entry name" value="PRK05563.1"/>
    <property type="match status" value="1"/>
</dbReference>
<feature type="region of interest" description="Disordered" evidence="12">
    <location>
        <begin position="562"/>
        <end position="612"/>
    </location>
</feature>
<evidence type="ECO:0000313" key="16">
    <source>
        <dbReference type="EMBL" id="GFP39168.1"/>
    </source>
</evidence>
<feature type="compositionally biased region" description="Basic and acidic residues" evidence="12">
    <location>
        <begin position="578"/>
        <end position="608"/>
    </location>
</feature>
<dbReference type="InterPro" id="IPR048448">
    <property type="entry name" value="DnaX-like_C"/>
</dbReference>
<dbReference type="Pfam" id="PF12169">
    <property type="entry name" value="DNA_pol3_gamma3"/>
    <property type="match status" value="1"/>
</dbReference>
<dbReference type="InterPro" id="IPR050238">
    <property type="entry name" value="DNA_Rep/Repair_Clamp_Loader"/>
</dbReference>
<dbReference type="Gene3D" id="1.20.272.10">
    <property type="match status" value="1"/>
</dbReference>
<dbReference type="GO" id="GO:0003677">
    <property type="term" value="F:DNA binding"/>
    <property type="evidence" value="ECO:0007669"/>
    <property type="project" value="InterPro"/>
</dbReference>
<dbReference type="InterPro" id="IPR003593">
    <property type="entry name" value="AAA+_ATPase"/>
</dbReference>
<evidence type="ECO:0000313" key="15">
    <source>
        <dbReference type="EMBL" id="GFP29611.1"/>
    </source>
</evidence>
<dbReference type="SUPFAM" id="SSF48019">
    <property type="entry name" value="post-AAA+ oligomerization domain-like"/>
    <property type="match status" value="1"/>
</dbReference>
<proteinExistence type="inferred from homology"/>
<evidence type="ECO:0000256" key="8">
    <source>
        <dbReference type="ARBA" id="ARBA00022840"/>
    </source>
</evidence>
<accession>A0A6V8PFK0</accession>
<dbReference type="Gene3D" id="1.10.8.60">
    <property type="match status" value="1"/>
</dbReference>
<evidence type="ECO:0000256" key="6">
    <source>
        <dbReference type="ARBA" id="ARBA00022741"/>
    </source>
</evidence>